<name>A0ACB8V7P0_9TELE</name>
<proteinExistence type="predicted"/>
<comment type="caution">
    <text evidence="1">The sequence shown here is derived from an EMBL/GenBank/DDBJ whole genome shotgun (WGS) entry which is preliminary data.</text>
</comment>
<protein>
    <submittedName>
        <fullName evidence="1">Uncharacterized protein</fullName>
    </submittedName>
</protein>
<dbReference type="Proteomes" id="UP000831701">
    <property type="component" value="Chromosome 24"/>
</dbReference>
<sequence>MRVHVFGNSPSPAVATYGLRRVAEQGEEQYGIDVRHFIERDFYVDDALKSVSTVQQAVLLLKRTKKMLAASNLRLHKIASNKVEVMDAFPVEDRAKDLQDLDLFVDDLPDQRSLEVRWSIMSDCFTFNVPEMERPYTRRGVLSIVNSLFDPLGFLAPVTIQGRLLLRELSAHASDWDSSLPEEMREKWMEWQTSLQHLSSIHVPRTYALIPSSKIQSRELCVFSDASVKAISAVAYLKVTSTEGNTELGFVLGKARLAPQPELTIPRLELCAAVMAVEIAEIISEEIDLTLDSVNFYTDSKVILGYIHNQSRRFYVYVNNRVQRIRQSTTPAQWHYVPTDENPADHGSRSVPASKLHSTNWLTGPSFLHRSPVLPSEHETFKLLEPESDAEIRPEVKTLSTHITEKFLSSKRWERFSTWKSLTNAVANLQHIAHCFAHPRENEDCKGWNICKKAISCNMLEEAEKVMIRNVQREVYTEEFCCITAKRDLPHSSPLVKLKPSIDSKGLLRIGGLELKEAHPIILPGNNHVLTLLIRHHHERIQHQGRHFTEGAVRDSGLWLVGAKRCISKVLNRCVICRKLRGKIEEQQMCDLPADRLQMDPPFSYLGLGMFGPWEVSTRRTRGGQANRKRWAILFTCLCARAVHVEIVEEMSSSSFINAFRRFVALHGPVKQLRSDCGTNFIGACREMGITTEQERIQDYLKEKRCVWIFNPPHSSHMGGVWERMIGVARRILDSMLLQAGRVQLTHEILTTFLAEVTAIINARPLVPVSSDPEHPHILSPSILLTQKSGACISPSSDCNTREMLKYQWKRVQVLAD</sequence>
<organism evidence="1 2">
    <name type="scientific">Scortum barcoo</name>
    <name type="common">barcoo grunter</name>
    <dbReference type="NCBI Taxonomy" id="214431"/>
    <lineage>
        <taxon>Eukaryota</taxon>
        <taxon>Metazoa</taxon>
        <taxon>Chordata</taxon>
        <taxon>Craniata</taxon>
        <taxon>Vertebrata</taxon>
        <taxon>Euteleostomi</taxon>
        <taxon>Actinopterygii</taxon>
        <taxon>Neopterygii</taxon>
        <taxon>Teleostei</taxon>
        <taxon>Neoteleostei</taxon>
        <taxon>Acanthomorphata</taxon>
        <taxon>Eupercaria</taxon>
        <taxon>Centrarchiformes</taxon>
        <taxon>Terapontoidei</taxon>
        <taxon>Terapontidae</taxon>
        <taxon>Scortum</taxon>
    </lineage>
</organism>
<gene>
    <name evidence="1" type="ORF">L3Q82_005904</name>
</gene>
<evidence type="ECO:0000313" key="2">
    <source>
        <dbReference type="Proteomes" id="UP000831701"/>
    </source>
</evidence>
<reference evidence="1" key="1">
    <citation type="submission" date="2022-04" db="EMBL/GenBank/DDBJ databases">
        <title>Jade perch genome.</title>
        <authorList>
            <person name="Chao B."/>
        </authorList>
    </citation>
    <scope>NUCLEOTIDE SEQUENCE</scope>
    <source>
        <strain evidence="1">CB-2022</strain>
    </source>
</reference>
<evidence type="ECO:0000313" key="1">
    <source>
        <dbReference type="EMBL" id="KAI3351360.1"/>
    </source>
</evidence>
<dbReference type="EMBL" id="CM041554">
    <property type="protein sequence ID" value="KAI3351360.1"/>
    <property type="molecule type" value="Genomic_DNA"/>
</dbReference>
<keyword evidence="2" id="KW-1185">Reference proteome</keyword>
<accession>A0ACB8V7P0</accession>